<organism evidence="2 3">
    <name type="scientific">Podarcis muralis</name>
    <name type="common">Wall lizard</name>
    <name type="synonym">Lacerta muralis</name>
    <dbReference type="NCBI Taxonomy" id="64176"/>
    <lineage>
        <taxon>Eukaryota</taxon>
        <taxon>Metazoa</taxon>
        <taxon>Chordata</taxon>
        <taxon>Craniata</taxon>
        <taxon>Vertebrata</taxon>
        <taxon>Euteleostomi</taxon>
        <taxon>Lepidosauria</taxon>
        <taxon>Squamata</taxon>
        <taxon>Bifurcata</taxon>
        <taxon>Unidentata</taxon>
        <taxon>Episquamata</taxon>
        <taxon>Laterata</taxon>
        <taxon>Lacertibaenia</taxon>
        <taxon>Lacertidae</taxon>
        <taxon>Podarcis</taxon>
    </lineage>
</organism>
<dbReference type="Proteomes" id="UP000472272">
    <property type="component" value="Chromosome 6"/>
</dbReference>
<dbReference type="InterPro" id="IPR026191">
    <property type="entry name" value="LRIF1"/>
</dbReference>
<name>A0A670I212_PODMU</name>
<dbReference type="GeneID" id="114599435"/>
<reference evidence="2" key="3">
    <citation type="submission" date="2025-09" db="UniProtKB">
        <authorList>
            <consortium name="Ensembl"/>
        </authorList>
    </citation>
    <scope>IDENTIFICATION</scope>
</reference>
<feature type="region of interest" description="Disordered" evidence="1">
    <location>
        <begin position="1"/>
        <end position="27"/>
    </location>
</feature>
<dbReference type="GO" id="GO:0005654">
    <property type="term" value="C:nucleoplasm"/>
    <property type="evidence" value="ECO:0007669"/>
    <property type="project" value="Ensembl"/>
</dbReference>
<accession>A0A670I212</accession>
<sequence length="765" mass="83274">MSRLPEGAAQSQDRKGEGHEGSGASAASPCVTGHIYKVVHTTGLDGKNLLELLPLSKRIGNIVSLVQPPVISDAKGEDSMSGHSHLKDLFTNMTPSSFVKAPELNTATPGKLILPKPLEEMENMEVAPLAKENPTTPSTSTIHSSYHSADNSWEKDATLVSPHKSSAEYVPVNKKLPVTVKSPVVPSGHHLQIPAHAEVKSVPASFLPPTIQQKILATAASNAFRTCEVTNASTVIYVSPVNTVKTHSKPLPNLCPQPVGEVSKSLVLTMAQTAASSSALVTSDSLGNQSSPMKWVVEENPQSASCLVPVKSSNSVASNILKTLVNPEDGINNPASILPTCSNNLNESQAKLPSINDNALVMFNGKVYLLTKKESTVTSASKCGSQVSLGAETHFRKNALPFINSAADSTITNQVVNLVLSKNKGIAPYAKDPKSSENMRLFPQSELKDFKVMSPSFTPPHGNLQVSSTSQPEAVSTPENVLAGGNVAKISVTKERIKHCLQKIIPPKVPAAALKPSTRHGTSEDQDRQMERILAGVAAQIKQRKQRKLCLELRKKFGLHREERVYLQRIPLSVILRKSEATVCSNNVQMSDSCKLPPEVPIKPGREEEEEITEEQEEELNIKRKAKMLPIQENTKKQKTEIQSIPKPNLKCGNSDSVVDNPSSSCTQLVSEQGNPTSILQFSQRVDPHSNLCVQSNEENKISTSALHYSEHETPLSKGTFREDFSFNPPDLEETIRDEKIAKLKLMLREREAALEEIRKKMQQT</sequence>
<dbReference type="Ensembl" id="ENSPMRT00000005881.1">
    <property type="protein sequence ID" value="ENSPMRP00000005525.1"/>
    <property type="gene ID" value="ENSPMRG00000003766.1"/>
</dbReference>
<gene>
    <name evidence="2" type="primary">LRIF1</name>
</gene>
<evidence type="ECO:0000313" key="3">
    <source>
        <dbReference type="Proteomes" id="UP000472272"/>
    </source>
</evidence>
<dbReference type="CTD" id="55791"/>
<dbReference type="GO" id="GO:0042974">
    <property type="term" value="F:nuclear retinoic acid receptor binding"/>
    <property type="evidence" value="ECO:0007669"/>
    <property type="project" value="InterPro"/>
</dbReference>
<reference evidence="2" key="2">
    <citation type="submission" date="2025-08" db="UniProtKB">
        <authorList>
            <consortium name="Ensembl"/>
        </authorList>
    </citation>
    <scope>IDENTIFICATION</scope>
</reference>
<dbReference type="GO" id="GO:0009048">
    <property type="term" value="P:dosage compensation by inactivation of X chromosome"/>
    <property type="evidence" value="ECO:0007669"/>
    <property type="project" value="Ensembl"/>
</dbReference>
<dbReference type="GO" id="GO:0000781">
    <property type="term" value="C:chromosome, telomeric region"/>
    <property type="evidence" value="ECO:0007669"/>
    <property type="project" value="Ensembl"/>
</dbReference>
<feature type="region of interest" description="Disordered" evidence="1">
    <location>
        <begin position="629"/>
        <end position="658"/>
    </location>
</feature>
<keyword evidence="3" id="KW-1185">Reference proteome</keyword>
<dbReference type="GO" id="GO:0034451">
    <property type="term" value="C:centriolar satellite"/>
    <property type="evidence" value="ECO:0007669"/>
    <property type="project" value="Ensembl"/>
</dbReference>
<protein>
    <submittedName>
        <fullName evidence="2">Ligand dependent nuclear receptor interacting factor 1</fullName>
    </submittedName>
</protein>
<dbReference type="RefSeq" id="XP_028590512.1">
    <property type="nucleotide sequence ID" value="XM_028734679.1"/>
</dbReference>
<dbReference type="OMA" id="ERNDKNH"/>
<dbReference type="GeneTree" id="ENSGT00390000017353"/>
<dbReference type="GO" id="GO:0006355">
    <property type="term" value="P:regulation of DNA-templated transcription"/>
    <property type="evidence" value="ECO:0007669"/>
    <property type="project" value="InterPro"/>
</dbReference>
<dbReference type="PANTHER" id="PTHR16131">
    <property type="entry name" value="LIGAND-DEPENDENT NUCLEAR RECEPTOR-INTERACTING FACTOR 1"/>
    <property type="match status" value="1"/>
</dbReference>
<proteinExistence type="predicted"/>
<reference evidence="2 3" key="1">
    <citation type="journal article" date="2019" name="Proc. Natl. Acad. Sci. U.S.A.">
        <title>Regulatory changes in pterin and carotenoid genes underlie balanced color polymorphisms in the wall lizard.</title>
        <authorList>
            <person name="Andrade P."/>
            <person name="Pinho C."/>
            <person name="Perez I de Lanuza G."/>
            <person name="Afonso S."/>
            <person name="Brejcha J."/>
            <person name="Rubin C.J."/>
            <person name="Wallerman O."/>
            <person name="Pereira P."/>
            <person name="Sabatino S.J."/>
            <person name="Bellati A."/>
            <person name="Pellitteri-Rosa D."/>
            <person name="Bosakova Z."/>
            <person name="Bunikis I."/>
            <person name="Carretero M.A."/>
            <person name="Feiner N."/>
            <person name="Marsik P."/>
            <person name="Pauperio F."/>
            <person name="Salvi D."/>
            <person name="Soler L."/>
            <person name="While G.M."/>
            <person name="Uller T."/>
            <person name="Font E."/>
            <person name="Andersson L."/>
            <person name="Carneiro M."/>
        </authorList>
    </citation>
    <scope>NUCLEOTIDE SEQUENCE</scope>
</reference>
<dbReference type="PANTHER" id="PTHR16131:SF2">
    <property type="entry name" value="LIGAND-DEPENDENT NUCLEAR RECEPTOR-INTERACTING FACTOR 1"/>
    <property type="match status" value="1"/>
</dbReference>
<evidence type="ECO:0000256" key="1">
    <source>
        <dbReference type="SAM" id="MobiDB-lite"/>
    </source>
</evidence>
<dbReference type="Pfam" id="PF15741">
    <property type="entry name" value="LRIF1"/>
    <property type="match status" value="1"/>
</dbReference>
<dbReference type="OrthoDB" id="9944055at2759"/>
<evidence type="ECO:0000313" key="2">
    <source>
        <dbReference type="Ensembl" id="ENSPMRP00000005525.1"/>
    </source>
</evidence>
<dbReference type="KEGG" id="pmua:114599435"/>
<dbReference type="AlphaFoldDB" id="A0A670I212"/>